<feature type="site" description="May be catalytically important" evidence="2">
    <location>
        <position position="156"/>
    </location>
</feature>
<gene>
    <name evidence="2" type="primary">folE2</name>
    <name evidence="3" type="ORF">HMPREF2130_09225</name>
</gene>
<sequence>MKLTESTAAVMPDVQGSTDLRRIQIDRVGVRKVKHPLTIKNGQGDVLATVGMWETTVLLPATEKGTHMSRFMGLIDEYHAQGMDATLFKQMATAMLPLLNAEEGEIRVTFPYFITKKAPVSGVASMMDYEVTWTAIATTDGVRLITEVVVPVMSLCPCSKAISEYGAHNQRSHVTVRLEAGSDYVLDDLIRAIEEQGSSQLWALLKRPDEKYVTEYSYDNPKFVEDLIRDVALRLHQWPGMIAYRVEVENFESIHNHSAYAMLEGRAE</sequence>
<dbReference type="EMBL" id="JRNI01000046">
    <property type="protein sequence ID" value="KGF28850.1"/>
    <property type="molecule type" value="Genomic_DNA"/>
</dbReference>
<organism evidence="3 4">
    <name type="scientific">Oligella urethralis DNF00040</name>
    <dbReference type="NCBI Taxonomy" id="1401065"/>
    <lineage>
        <taxon>Bacteria</taxon>
        <taxon>Pseudomonadati</taxon>
        <taxon>Pseudomonadota</taxon>
        <taxon>Betaproteobacteria</taxon>
        <taxon>Burkholderiales</taxon>
        <taxon>Alcaligenaceae</taxon>
        <taxon>Oligella</taxon>
    </lineage>
</organism>
<dbReference type="Gene3D" id="3.10.270.10">
    <property type="entry name" value="Urate Oxidase"/>
    <property type="match status" value="1"/>
</dbReference>
<dbReference type="Proteomes" id="UP000029629">
    <property type="component" value="Unassembled WGS sequence"/>
</dbReference>
<dbReference type="OrthoDB" id="9774824at2"/>
<evidence type="ECO:0000256" key="2">
    <source>
        <dbReference type="HAMAP-Rule" id="MF_01527"/>
    </source>
</evidence>
<proteinExistence type="inferred from homology"/>
<evidence type="ECO:0000313" key="4">
    <source>
        <dbReference type="Proteomes" id="UP000029629"/>
    </source>
</evidence>
<protein>
    <recommendedName>
        <fullName evidence="2">GTP cyclohydrolase FolE2</fullName>
        <ecNumber evidence="2">3.5.4.16</ecNumber>
    </recommendedName>
</protein>
<comment type="caution">
    <text evidence="3">The sequence shown here is derived from an EMBL/GenBank/DDBJ whole genome shotgun (WGS) entry which is preliminary data.</text>
</comment>
<dbReference type="HAMAP" id="MF_01527_B">
    <property type="entry name" value="GTP_cyclohydrol_B"/>
    <property type="match status" value="1"/>
</dbReference>
<evidence type="ECO:0000256" key="1">
    <source>
        <dbReference type="ARBA" id="ARBA00022801"/>
    </source>
</evidence>
<dbReference type="RefSeq" id="WP_036560240.1">
    <property type="nucleotide sequence ID" value="NZ_JRNI01000046.1"/>
</dbReference>
<reference evidence="3 4" key="1">
    <citation type="submission" date="2014-07" db="EMBL/GenBank/DDBJ databases">
        <authorList>
            <person name="McCorrison J."/>
            <person name="Sanka R."/>
            <person name="Torralba M."/>
            <person name="Gillis M."/>
            <person name="Haft D.H."/>
            <person name="Methe B."/>
            <person name="Sutton G."/>
            <person name="Nelson K.E."/>
        </authorList>
    </citation>
    <scope>NUCLEOTIDE SEQUENCE [LARGE SCALE GENOMIC DNA]</scope>
    <source>
        <strain evidence="3 4">DNF00040</strain>
    </source>
</reference>
<dbReference type="Pfam" id="PF02649">
    <property type="entry name" value="GCHY-1"/>
    <property type="match status" value="1"/>
</dbReference>
<name>A0A095Z2D9_9BURK</name>
<dbReference type="InterPro" id="IPR003801">
    <property type="entry name" value="GTP_cyclohydrolase_FolE2/MptA"/>
</dbReference>
<dbReference type="AlphaFoldDB" id="A0A095Z2D9"/>
<dbReference type="GO" id="GO:0046654">
    <property type="term" value="P:tetrahydrofolate biosynthetic process"/>
    <property type="evidence" value="ECO:0007669"/>
    <property type="project" value="UniProtKB-UniRule"/>
</dbReference>
<keyword evidence="4" id="KW-1185">Reference proteome</keyword>
<dbReference type="PANTHER" id="PTHR36445:SF1">
    <property type="entry name" value="GTP CYCLOHYDROLASE MPTA"/>
    <property type="match status" value="1"/>
</dbReference>
<accession>A0A095Z2D9</accession>
<comment type="function">
    <text evidence="2">Converts GTP to 7,8-dihydroneopterin triphosphate.</text>
</comment>
<dbReference type="InterPro" id="IPR022838">
    <property type="entry name" value="GTP_cyclohydrolase_FolE2"/>
</dbReference>
<dbReference type="EC" id="3.5.4.16" evidence="2"/>
<keyword evidence="1 2" id="KW-0378">Hydrolase</keyword>
<dbReference type="GO" id="GO:0003934">
    <property type="term" value="F:GTP cyclohydrolase I activity"/>
    <property type="evidence" value="ECO:0007669"/>
    <property type="project" value="UniProtKB-UniRule"/>
</dbReference>
<dbReference type="PANTHER" id="PTHR36445">
    <property type="entry name" value="GTP CYCLOHYDROLASE MPTA"/>
    <property type="match status" value="1"/>
</dbReference>
<dbReference type="NCBIfam" id="NF010200">
    <property type="entry name" value="PRK13674.1-1"/>
    <property type="match status" value="1"/>
</dbReference>
<comment type="pathway">
    <text evidence="2">Cofactor biosynthesis; 7,8-dihydroneopterin triphosphate biosynthesis; 7,8-dihydroneopterin triphosphate from GTP: step 1/1.</text>
</comment>
<comment type="catalytic activity">
    <reaction evidence="2">
        <text>GTP + H2O = 7,8-dihydroneopterin 3'-triphosphate + formate + H(+)</text>
        <dbReference type="Rhea" id="RHEA:17473"/>
        <dbReference type="ChEBI" id="CHEBI:15377"/>
        <dbReference type="ChEBI" id="CHEBI:15378"/>
        <dbReference type="ChEBI" id="CHEBI:15740"/>
        <dbReference type="ChEBI" id="CHEBI:37565"/>
        <dbReference type="ChEBI" id="CHEBI:58462"/>
        <dbReference type="EC" id="3.5.4.16"/>
    </reaction>
</comment>
<dbReference type="eggNOG" id="COG1469">
    <property type="taxonomic scope" value="Bacteria"/>
</dbReference>
<evidence type="ECO:0000313" key="3">
    <source>
        <dbReference type="EMBL" id="KGF28850.1"/>
    </source>
</evidence>
<dbReference type="UniPathway" id="UPA00848">
    <property type="reaction ID" value="UER00151"/>
</dbReference>
<comment type="similarity">
    <text evidence="2">Belongs to the GTP cyclohydrolase IV family.</text>
</comment>